<gene>
    <name evidence="1" type="ORF">PFLmoz3_04486</name>
</gene>
<organism evidence="1 2">
    <name type="scientific">Pseudomonas fluorescens</name>
    <dbReference type="NCBI Taxonomy" id="294"/>
    <lineage>
        <taxon>Bacteria</taxon>
        <taxon>Pseudomonadati</taxon>
        <taxon>Pseudomonadota</taxon>
        <taxon>Gammaproteobacteria</taxon>
        <taxon>Pseudomonadales</taxon>
        <taxon>Pseudomonadaceae</taxon>
        <taxon>Pseudomonas</taxon>
    </lineage>
</organism>
<sequence length="109" mass="11655">MLKGLVEALEDLGLELAARLAEGLRGDHLGLGRGLVEHAIELIELGLQGGAWLIEQKQDEVLEGQLASAGKVVRALAVGIDEVGTIELTGYFLYNFQARVCWAVSNGVE</sequence>
<name>A0A109LE07_PSEFL</name>
<reference evidence="1 2" key="1">
    <citation type="submission" date="2015-05" db="EMBL/GenBank/DDBJ databases">
        <title>A genomic and transcriptomic approach to investigate the blue pigment phenotype in Pseudomonas fluorescens.</title>
        <authorList>
            <person name="Andreani N.A."/>
            <person name="Cardazzo B."/>
        </authorList>
    </citation>
    <scope>NUCLEOTIDE SEQUENCE [LARGE SCALE GENOMIC DNA]</scope>
    <source>
        <strain evidence="1 2">Ps_22</strain>
    </source>
</reference>
<accession>A0A109LE07</accession>
<dbReference type="EMBL" id="LCYA01000117">
    <property type="protein sequence ID" value="KWV85863.1"/>
    <property type="molecule type" value="Genomic_DNA"/>
</dbReference>
<proteinExistence type="predicted"/>
<evidence type="ECO:0000313" key="1">
    <source>
        <dbReference type="EMBL" id="KWV85863.1"/>
    </source>
</evidence>
<dbReference type="Proteomes" id="UP000061348">
    <property type="component" value="Unassembled WGS sequence"/>
</dbReference>
<evidence type="ECO:0000313" key="2">
    <source>
        <dbReference type="Proteomes" id="UP000061348"/>
    </source>
</evidence>
<comment type="caution">
    <text evidence="1">The sequence shown here is derived from an EMBL/GenBank/DDBJ whole genome shotgun (WGS) entry which is preliminary data.</text>
</comment>
<dbReference type="AlphaFoldDB" id="A0A109LE07"/>
<protein>
    <submittedName>
        <fullName evidence="1">Uncharacterized protein</fullName>
    </submittedName>
</protein>